<evidence type="ECO:0000256" key="2">
    <source>
        <dbReference type="ARBA" id="ARBA00009841"/>
    </source>
</evidence>
<dbReference type="Gene3D" id="3.40.1280.10">
    <property type="match status" value="2"/>
</dbReference>
<evidence type="ECO:0000256" key="3">
    <source>
        <dbReference type="ARBA" id="ARBA00022603"/>
    </source>
</evidence>
<evidence type="ECO:0000313" key="7">
    <source>
        <dbReference type="EMBL" id="QLG72944.1"/>
    </source>
</evidence>
<dbReference type="PANTHER" id="PTHR12150:SF13">
    <property type="entry name" value="METHYLTRANSFERASE C9ORF114-RELATED"/>
    <property type="match status" value="1"/>
</dbReference>
<evidence type="ECO:0000256" key="1">
    <source>
        <dbReference type="ARBA" id="ARBA00004123"/>
    </source>
</evidence>
<comment type="similarity">
    <text evidence="2">Belongs to the class IV-like SAM-binding methyltransferase superfamily.</text>
</comment>
<proteinExistence type="inferred from homology"/>
<dbReference type="InterPro" id="IPR029026">
    <property type="entry name" value="tRNA_m1G_MTases_N"/>
</dbReference>
<evidence type="ECO:0000256" key="6">
    <source>
        <dbReference type="SAM" id="MobiDB-lite"/>
    </source>
</evidence>
<dbReference type="Pfam" id="PF02598">
    <property type="entry name" value="Methyltrn_RNA_3"/>
    <property type="match status" value="1"/>
</dbReference>
<reference evidence="7 8" key="1">
    <citation type="submission" date="2020-07" db="EMBL/GenBank/DDBJ databases">
        <title>The yeast mating-type switching endonuclease HO is a domesticated member of an unorthodox homing genetic element family.</title>
        <authorList>
            <person name="Coughlan A.Y."/>
            <person name="Lombardi L."/>
            <person name="Braun-Galleani S."/>
            <person name="Martos A.R."/>
            <person name="Galeote V."/>
            <person name="Bigey F."/>
            <person name="Dequin S."/>
            <person name="Byrne K.P."/>
            <person name="Wolfe K.H."/>
        </authorList>
    </citation>
    <scope>NUCLEOTIDE SEQUENCE [LARGE SCALE GENOMIC DNA]</scope>
    <source>
        <strain evidence="7 8">NRRL Y-6702</strain>
    </source>
</reference>
<keyword evidence="3" id="KW-0489">Methyltransferase</keyword>
<feature type="region of interest" description="Disordered" evidence="6">
    <location>
        <begin position="1"/>
        <end position="32"/>
    </location>
</feature>
<gene>
    <name evidence="7" type="ORF">HG535_0E00280</name>
</gene>
<dbReference type="GO" id="GO:0032259">
    <property type="term" value="P:methylation"/>
    <property type="evidence" value="ECO:0007669"/>
    <property type="project" value="UniProtKB-KW"/>
</dbReference>
<dbReference type="SUPFAM" id="SSF75217">
    <property type="entry name" value="alpha/beta knot"/>
    <property type="match status" value="1"/>
</dbReference>
<dbReference type="OrthoDB" id="361029at2759"/>
<dbReference type="RefSeq" id="XP_037144671.1">
    <property type="nucleotide sequence ID" value="XM_037288776.1"/>
</dbReference>
<evidence type="ECO:0000256" key="5">
    <source>
        <dbReference type="ARBA" id="ARBA00023242"/>
    </source>
</evidence>
<organism evidence="7 8">
    <name type="scientific">Zygotorulaspora mrakii</name>
    <name type="common">Zygosaccharomyces mrakii</name>
    <dbReference type="NCBI Taxonomy" id="42260"/>
    <lineage>
        <taxon>Eukaryota</taxon>
        <taxon>Fungi</taxon>
        <taxon>Dikarya</taxon>
        <taxon>Ascomycota</taxon>
        <taxon>Saccharomycotina</taxon>
        <taxon>Saccharomycetes</taxon>
        <taxon>Saccharomycetales</taxon>
        <taxon>Saccharomycetaceae</taxon>
        <taxon>Zygotorulaspora</taxon>
    </lineage>
</organism>
<dbReference type="InterPro" id="IPR003750">
    <property type="entry name" value="Put_MeTrfase-C9orf114-like"/>
</dbReference>
<dbReference type="GO" id="GO:0005634">
    <property type="term" value="C:nucleus"/>
    <property type="evidence" value="ECO:0007669"/>
    <property type="project" value="UniProtKB-SubCell"/>
</dbReference>
<dbReference type="InterPro" id="IPR029028">
    <property type="entry name" value="Alpha/beta_knot_MTases"/>
</dbReference>
<dbReference type="Proteomes" id="UP000509704">
    <property type="component" value="Chromosome 5"/>
</dbReference>
<name>A0A7H9B3G5_ZYGMR</name>
<keyword evidence="5" id="KW-0539">Nucleus</keyword>
<dbReference type="KEGG" id="zmk:HG535_0E00280"/>
<keyword evidence="8" id="KW-1185">Reference proteome</keyword>
<sequence length="385" mass="43096">MAATTNTKKQVTKNRVKKPVTKPKKSEKSRKNIKVSSKSVNYTLCIPTTILSNCKNLSQVTYAVYQVAKAAIMFNVGEIIVLDLGDNANAKNSSTSKEKLSDAMLIASLLQFFVTPPYLVNSIFKKQFRTYYKEASKLPRLTALPFVRFLGEDEARYREGLAIRMEKVANDADKSKKTKKAKEFKQTKFINIGKGTVLELKTQLVPVNVRVTVDTLEKKVVSPQEAYGDFVGAKASYGYHVRVAKSFGSIFTECSYPQGYTQAVYVNSGDYYYNEKLKKYHKLETKLPYVEKIIKQAPKPPAEMHSESNPVADPLETARPANLLLLCGKWDHVKKSFERSKDQFEGCDGPHQFFDAQLELPGAVPQGNITIPDSCMISLSIISAL</sequence>
<evidence type="ECO:0000313" key="8">
    <source>
        <dbReference type="Proteomes" id="UP000509704"/>
    </source>
</evidence>
<keyword evidence="4" id="KW-0808">Transferase</keyword>
<dbReference type="AlphaFoldDB" id="A0A7H9B3G5"/>
<dbReference type="CDD" id="cd18086">
    <property type="entry name" value="HsC9orf114-like"/>
    <property type="match status" value="1"/>
</dbReference>
<feature type="compositionally biased region" description="Basic residues" evidence="6">
    <location>
        <begin position="10"/>
        <end position="23"/>
    </location>
</feature>
<dbReference type="EMBL" id="CP058608">
    <property type="protein sequence ID" value="QLG72944.1"/>
    <property type="molecule type" value="Genomic_DNA"/>
</dbReference>
<dbReference type="GeneID" id="59236686"/>
<comment type="subcellular location">
    <subcellularLocation>
        <location evidence="1">Nucleus</location>
    </subcellularLocation>
</comment>
<dbReference type="PANTHER" id="PTHR12150">
    <property type="entry name" value="CLASS IV SAM-BINDING METHYLTRANSFERASE-RELATED"/>
    <property type="match status" value="1"/>
</dbReference>
<dbReference type="GO" id="GO:0008168">
    <property type="term" value="F:methyltransferase activity"/>
    <property type="evidence" value="ECO:0007669"/>
    <property type="project" value="UniProtKB-KW"/>
</dbReference>
<evidence type="ECO:0000256" key="4">
    <source>
        <dbReference type="ARBA" id="ARBA00022679"/>
    </source>
</evidence>
<accession>A0A7H9B3G5</accession>
<protein>
    <submittedName>
        <fullName evidence="7">Uncharacterized protein</fullName>
    </submittedName>
</protein>
<dbReference type="FunFam" id="3.40.1280.10:FF:000040">
    <property type="entry name" value="YMR310C-like protein"/>
    <property type="match status" value="1"/>
</dbReference>